<dbReference type="GO" id="GO:0005524">
    <property type="term" value="F:ATP binding"/>
    <property type="evidence" value="ECO:0007669"/>
    <property type="project" value="UniProtKB-KW"/>
</dbReference>
<dbReference type="STRING" id="4537.A0A0E0L123"/>
<dbReference type="eggNOG" id="KOG2542">
    <property type="taxonomic scope" value="Eukaryota"/>
</dbReference>
<evidence type="ECO:0000256" key="1">
    <source>
        <dbReference type="ARBA" id="ARBA00001946"/>
    </source>
</evidence>
<evidence type="ECO:0000256" key="7">
    <source>
        <dbReference type="ARBA" id="ARBA00022840"/>
    </source>
</evidence>
<keyword evidence="8" id="KW-0460">Magnesium</keyword>
<evidence type="ECO:0000313" key="10">
    <source>
        <dbReference type="EnsemblPlants" id="OPUNC05G10160.1"/>
    </source>
</evidence>
<evidence type="ECO:0000256" key="8">
    <source>
        <dbReference type="ARBA" id="ARBA00022842"/>
    </source>
</evidence>
<keyword evidence="11" id="KW-1185">Reference proteome</keyword>
<dbReference type="GO" id="GO:0070733">
    <property type="term" value="F:AMPylase activity"/>
    <property type="evidence" value="ECO:0007669"/>
    <property type="project" value="TreeGrafter"/>
</dbReference>
<reference evidence="10" key="2">
    <citation type="submission" date="2018-05" db="EMBL/GenBank/DDBJ databases">
        <title>OpunRS2 (Oryza punctata Reference Sequence Version 2).</title>
        <authorList>
            <person name="Zhang J."/>
            <person name="Kudrna D."/>
            <person name="Lee S."/>
            <person name="Talag J."/>
            <person name="Welchert J."/>
            <person name="Wing R.A."/>
        </authorList>
    </citation>
    <scope>NUCLEOTIDE SEQUENCE [LARGE SCALE GENOMIC DNA]</scope>
</reference>
<reference evidence="10" key="1">
    <citation type="submission" date="2015-04" db="UniProtKB">
        <authorList>
            <consortium name="EnsemblPlants"/>
        </authorList>
    </citation>
    <scope>IDENTIFICATION</scope>
</reference>
<dbReference type="HOGENOM" id="CLU_1386170_0_0_1"/>
<dbReference type="EnsemblPlants" id="OPUNC05G10160.1">
    <property type="protein sequence ID" value="OPUNC05G10160.1"/>
    <property type="gene ID" value="OPUNC05G10160"/>
</dbReference>
<dbReference type="AlphaFoldDB" id="A0A0E0L123"/>
<dbReference type="PANTHER" id="PTHR32057">
    <property type="entry name" value="PROTEIN ADENYLYLTRANSFERASE SELO, MITOCHONDRIAL"/>
    <property type="match status" value="1"/>
</dbReference>
<dbReference type="GO" id="GO:0046872">
    <property type="term" value="F:metal ion binding"/>
    <property type="evidence" value="ECO:0007669"/>
    <property type="project" value="UniProtKB-KW"/>
</dbReference>
<keyword evidence="3" id="KW-0808">Transferase</keyword>
<dbReference type="GO" id="GO:0009534">
    <property type="term" value="C:chloroplast thylakoid"/>
    <property type="evidence" value="ECO:0007669"/>
    <property type="project" value="TreeGrafter"/>
</dbReference>
<evidence type="ECO:0000256" key="2">
    <source>
        <dbReference type="ARBA" id="ARBA00009747"/>
    </source>
</evidence>
<keyword evidence="4" id="KW-0548">Nucleotidyltransferase</keyword>
<keyword evidence="7" id="KW-0067">ATP-binding</keyword>
<accession>A0A0E0L123</accession>
<comment type="cofactor">
    <cofactor evidence="1">
        <name>Mg(2+)</name>
        <dbReference type="ChEBI" id="CHEBI:18420"/>
    </cofactor>
</comment>
<organism evidence="10">
    <name type="scientific">Oryza punctata</name>
    <name type="common">Red rice</name>
    <dbReference type="NCBI Taxonomy" id="4537"/>
    <lineage>
        <taxon>Eukaryota</taxon>
        <taxon>Viridiplantae</taxon>
        <taxon>Streptophyta</taxon>
        <taxon>Embryophyta</taxon>
        <taxon>Tracheophyta</taxon>
        <taxon>Spermatophyta</taxon>
        <taxon>Magnoliopsida</taxon>
        <taxon>Liliopsida</taxon>
        <taxon>Poales</taxon>
        <taxon>Poaceae</taxon>
        <taxon>BOP clade</taxon>
        <taxon>Oryzoideae</taxon>
        <taxon>Oryzeae</taxon>
        <taxon>Oryzinae</taxon>
        <taxon>Oryza</taxon>
    </lineage>
</organism>
<keyword evidence="6" id="KW-0547">Nucleotide-binding</keyword>
<comment type="similarity">
    <text evidence="2">Belongs to the SELO family.</text>
</comment>
<evidence type="ECO:0000256" key="4">
    <source>
        <dbReference type="ARBA" id="ARBA00022695"/>
    </source>
</evidence>
<dbReference type="PANTHER" id="PTHR32057:SF14">
    <property type="entry name" value="PROTEIN ADENYLYLTRANSFERASE SELO, MITOCHONDRIAL"/>
    <property type="match status" value="1"/>
</dbReference>
<evidence type="ECO:0000256" key="9">
    <source>
        <dbReference type="ARBA" id="ARBA00031547"/>
    </source>
</evidence>
<evidence type="ECO:0000256" key="6">
    <source>
        <dbReference type="ARBA" id="ARBA00022741"/>
    </source>
</evidence>
<evidence type="ECO:0000256" key="5">
    <source>
        <dbReference type="ARBA" id="ARBA00022723"/>
    </source>
</evidence>
<keyword evidence="5" id="KW-0479">Metal-binding</keyword>
<dbReference type="Gramene" id="OPUNC05G10160.1">
    <property type="protein sequence ID" value="OPUNC05G10160.1"/>
    <property type="gene ID" value="OPUNC05G10160"/>
</dbReference>
<name>A0A0E0L123_ORYPU</name>
<dbReference type="InterPro" id="IPR003846">
    <property type="entry name" value="SelO"/>
</dbReference>
<sequence>MASAAAANSRPWRPLEELSWDDSFVRELPGDPRYDAIPARCCTLVTPRCHPRHPKLVAWSQSVADILDLDHKFERPDFPQLFSGATFLLALARSHDPRHIDLAAAGMVRFLTVVGARMEWIRASTLSKFSGSIYPGTFRKKMIRSNLAEVTQHKYCWEESRETGQTGVSLSARARPQCIYDPVAEVEMTPLAGVVCT</sequence>
<dbReference type="Proteomes" id="UP000026962">
    <property type="component" value="Chromosome 5"/>
</dbReference>
<protein>
    <recommendedName>
        <fullName evidence="9">Selenoprotein O</fullName>
    </recommendedName>
</protein>
<evidence type="ECO:0000313" key="11">
    <source>
        <dbReference type="Proteomes" id="UP000026962"/>
    </source>
</evidence>
<evidence type="ECO:0000256" key="3">
    <source>
        <dbReference type="ARBA" id="ARBA00022679"/>
    </source>
</evidence>
<proteinExistence type="inferred from homology"/>